<dbReference type="InterPro" id="IPR043502">
    <property type="entry name" value="DNA/RNA_pol_sf"/>
</dbReference>
<dbReference type="InterPro" id="IPR013103">
    <property type="entry name" value="RVT_2"/>
</dbReference>
<dbReference type="AlphaFoldDB" id="F0WNZ8"/>
<name>F0WNZ8_9STRA</name>
<protein>
    <submittedName>
        <fullName evidence="2">Pol polyprotein putative</fullName>
    </submittedName>
</protein>
<proteinExistence type="predicted"/>
<accession>F0WNZ8</accession>
<dbReference type="SUPFAM" id="SSF56672">
    <property type="entry name" value="DNA/RNA polymerases"/>
    <property type="match status" value="1"/>
</dbReference>
<organism evidence="2">
    <name type="scientific">Albugo laibachii Nc14</name>
    <dbReference type="NCBI Taxonomy" id="890382"/>
    <lineage>
        <taxon>Eukaryota</taxon>
        <taxon>Sar</taxon>
        <taxon>Stramenopiles</taxon>
        <taxon>Oomycota</taxon>
        <taxon>Peronosporomycetes</taxon>
        <taxon>Albuginales</taxon>
        <taxon>Albuginaceae</taxon>
        <taxon>Albugo</taxon>
    </lineage>
</organism>
<feature type="domain" description="Reverse transcriptase Ty1/copia-type" evidence="1">
    <location>
        <begin position="190"/>
        <end position="314"/>
    </location>
</feature>
<dbReference type="CDD" id="cd09272">
    <property type="entry name" value="RNase_HI_RT_Ty1"/>
    <property type="match status" value="1"/>
</dbReference>
<dbReference type="EMBL" id="FR824222">
    <property type="protein sequence ID" value="CCA23041.1"/>
    <property type="molecule type" value="Genomic_DNA"/>
</dbReference>
<dbReference type="PANTHER" id="PTHR11439">
    <property type="entry name" value="GAG-POL-RELATED RETROTRANSPOSON"/>
    <property type="match status" value="1"/>
</dbReference>
<dbReference type="Pfam" id="PF07727">
    <property type="entry name" value="RVT_2"/>
    <property type="match status" value="1"/>
</dbReference>
<evidence type="ECO:0000313" key="2">
    <source>
        <dbReference type="EMBL" id="CCA23041.1"/>
    </source>
</evidence>
<gene>
    <name evidence="2" type="primary">AlNc14C177G8151</name>
    <name evidence="2" type="ORF">ALNC14_091840</name>
</gene>
<sequence length="551" mass="62682">MMEFRVVDQEELDDMGETRRCDHDIFDQKQSVLKISNRKQNLPSRWTRDRYLTRSICNAKTDTVEDKKIRVVVNALCELDPKNFGEAMMSQRKHKWMTAVSEEVNTLGKKGIKMDANGDVEQYKARLVACGNENLFGVHYTLTFAVVCSECMCQSRKGIAFGRLHEVLKIDEMPLKRYGVNYSIMLALLMKKSLYGLKQAGRLWSKLLQSRLCEARFTQCTTDMCLYFKKEKDELTILGAYVDDLLVTGTFRDAVDKFFKEMSALEIKDLVVVNKFLGLRISLNEEVGYVLDQDLSIDLLLKEYGLETTNGVRTSAVDEFDDCNSQEPEYLPLTSTNGNATVEDFQSLLGRLLWIARCTRPDICFAVHRVTRQTHKPTMDYLKMAKRISRYLKGTKMLKLQIGGVGVSYGDVKIESWSDAGLAADQSDRKSFSGCVVMIDAEFIAPSQTGRELLGLRQLFQELGFKIAEPMKIKMDNQAAIKQLEGEKSTESAKHVNIRVKFICHYAHAQVVQPIFVKSGEIIADLLTKALSPIPYRQDCAFDYLGHVKRV</sequence>
<reference evidence="2" key="2">
    <citation type="submission" date="2011-02" db="EMBL/GenBank/DDBJ databases">
        <authorList>
            <person name="MacLean D."/>
        </authorList>
    </citation>
    <scope>NUCLEOTIDE SEQUENCE</scope>
</reference>
<reference evidence="2" key="1">
    <citation type="journal article" date="2011" name="PLoS Biol.">
        <title>Gene gain and loss during evolution of obligate parasitism in the white rust pathogen of Arabidopsis thaliana.</title>
        <authorList>
            <person name="Kemen E."/>
            <person name="Gardiner A."/>
            <person name="Schultz-Larsen T."/>
            <person name="Kemen A.C."/>
            <person name="Balmuth A.L."/>
            <person name="Robert-Seilaniantz A."/>
            <person name="Bailey K."/>
            <person name="Holub E."/>
            <person name="Studholme D.J."/>
            <person name="Maclean D."/>
            <person name="Jones J.D."/>
        </authorList>
    </citation>
    <scope>NUCLEOTIDE SEQUENCE</scope>
</reference>
<evidence type="ECO:0000259" key="1">
    <source>
        <dbReference type="Pfam" id="PF07727"/>
    </source>
</evidence>
<dbReference type="PANTHER" id="PTHR11439:SF440">
    <property type="entry name" value="INTEGRASE CATALYTIC DOMAIN-CONTAINING PROTEIN"/>
    <property type="match status" value="1"/>
</dbReference>
<dbReference type="HOGENOM" id="CLU_001650_21_3_1"/>